<dbReference type="Proteomes" id="UP000198894">
    <property type="component" value="Unassembled WGS sequence"/>
</dbReference>
<proteinExistence type="predicted"/>
<evidence type="ECO:0000313" key="1">
    <source>
        <dbReference type="EMBL" id="SDK66075.1"/>
    </source>
</evidence>
<name>A0A1G9DQH4_9HYPH</name>
<dbReference type="AlphaFoldDB" id="A0A1G9DQH4"/>
<evidence type="ECO:0000313" key="2">
    <source>
        <dbReference type="Proteomes" id="UP000198894"/>
    </source>
</evidence>
<gene>
    <name evidence="1" type="ORF">SAMN05428953_11895</name>
</gene>
<dbReference type="EMBL" id="FNEE01000018">
    <property type="protein sequence ID" value="SDK66075.1"/>
    <property type="molecule type" value="Genomic_DNA"/>
</dbReference>
<accession>A0A1G9DQH4</accession>
<protein>
    <submittedName>
        <fullName evidence="1">Uncharacterized protein</fullName>
    </submittedName>
</protein>
<keyword evidence="2" id="KW-1185">Reference proteome</keyword>
<organism evidence="1 2">
    <name type="scientific">Mesorhizobium muleiense</name>
    <dbReference type="NCBI Taxonomy" id="1004279"/>
    <lineage>
        <taxon>Bacteria</taxon>
        <taxon>Pseudomonadati</taxon>
        <taxon>Pseudomonadota</taxon>
        <taxon>Alphaproteobacteria</taxon>
        <taxon>Hyphomicrobiales</taxon>
        <taxon>Phyllobacteriaceae</taxon>
        <taxon>Mesorhizobium</taxon>
    </lineage>
</organism>
<reference evidence="2" key="1">
    <citation type="submission" date="2016-10" db="EMBL/GenBank/DDBJ databases">
        <authorList>
            <person name="Varghese N."/>
            <person name="Submissions S."/>
        </authorList>
    </citation>
    <scope>NUCLEOTIDE SEQUENCE [LARGE SCALE GENOMIC DNA]</scope>
    <source>
        <strain evidence="2">CGMCC 1.11022</strain>
    </source>
</reference>
<sequence>MAAPRLRVRAVLSPELFAEPSGHYRAPAARGFAGLGRAAAQGLRHPIPGQWPAHPGETGPPQITMHNAIAHPSVCAIARDLYVKLLFRRIDNQGVGIRLPRFETRHPVDWLSCRPKRPTPPKRCSRSPEIAAHDRLKSLLTIPRNPCTRSPEIRNLEDARLMVISTPLYMFARVRRHMVGVGCSSEPAGKNECPSISLSSRSGSMHAACSVVAGSDFGGGWARISLDDGQHSCGTIGGSGQQTSDRSRFWMRELARCRRRRSTSTSPGTRST</sequence>